<proteinExistence type="predicted"/>
<evidence type="ECO:0000256" key="1">
    <source>
        <dbReference type="SAM" id="MobiDB-lite"/>
    </source>
</evidence>
<keyword evidence="3" id="KW-1185">Reference proteome</keyword>
<dbReference type="Proteomes" id="UP001232148">
    <property type="component" value="Unassembled WGS sequence"/>
</dbReference>
<protein>
    <submittedName>
        <fullName evidence="2">Uncharacterized protein</fullName>
    </submittedName>
</protein>
<feature type="compositionally biased region" description="Polar residues" evidence="1">
    <location>
        <begin position="115"/>
        <end position="128"/>
    </location>
</feature>
<name>A0AAD9HWC3_9PEZI</name>
<accession>A0AAD9HWC3</accession>
<dbReference type="EMBL" id="MU842809">
    <property type="protein sequence ID" value="KAK2035239.1"/>
    <property type="molecule type" value="Genomic_DNA"/>
</dbReference>
<reference evidence="2" key="1">
    <citation type="submission" date="2021-06" db="EMBL/GenBank/DDBJ databases">
        <title>Comparative genomics, transcriptomics and evolutionary studies reveal genomic signatures of adaptation to plant cell wall in hemibiotrophic fungi.</title>
        <authorList>
            <consortium name="DOE Joint Genome Institute"/>
            <person name="Baroncelli R."/>
            <person name="Diaz J.F."/>
            <person name="Benocci T."/>
            <person name="Peng M."/>
            <person name="Battaglia E."/>
            <person name="Haridas S."/>
            <person name="Andreopoulos W."/>
            <person name="Labutti K."/>
            <person name="Pangilinan J."/>
            <person name="Floch G.L."/>
            <person name="Makela M.R."/>
            <person name="Henrissat B."/>
            <person name="Grigoriev I.V."/>
            <person name="Crouch J.A."/>
            <person name="De Vries R.P."/>
            <person name="Sukno S.A."/>
            <person name="Thon M.R."/>
        </authorList>
    </citation>
    <scope>NUCLEOTIDE SEQUENCE</scope>
    <source>
        <strain evidence="2">MAFF235873</strain>
    </source>
</reference>
<feature type="compositionally biased region" description="Acidic residues" evidence="1">
    <location>
        <begin position="182"/>
        <end position="191"/>
    </location>
</feature>
<dbReference type="AlphaFoldDB" id="A0AAD9HWC3"/>
<evidence type="ECO:0000313" key="3">
    <source>
        <dbReference type="Proteomes" id="UP001232148"/>
    </source>
</evidence>
<evidence type="ECO:0000313" key="2">
    <source>
        <dbReference type="EMBL" id="KAK2035239.1"/>
    </source>
</evidence>
<gene>
    <name evidence="2" type="ORF">LX32DRAFT_688578</name>
</gene>
<feature type="region of interest" description="Disordered" evidence="1">
    <location>
        <begin position="1"/>
        <end position="40"/>
    </location>
</feature>
<feature type="region of interest" description="Disordered" evidence="1">
    <location>
        <begin position="163"/>
        <end position="210"/>
    </location>
</feature>
<comment type="caution">
    <text evidence="2">The sequence shown here is derived from an EMBL/GenBank/DDBJ whole genome shotgun (WGS) entry which is preliminary data.</text>
</comment>
<sequence>MTKVMGPFNGSRVNLQPRYSPTKINKSKAKASRQSRNDEFNNLAAALERRKLNPNVPDSVNSLERTAESHAVPLRPMPGDAGRISTDQNPVGMTSITADRNRNIHKSLSPLAGSLTATDPASRNNDNIGKSPLLRRSMRSAAALANASIMTRAPDDVIDSQDCNILPSIEDSPRRKRIAEVPDSEGSEDTESNASDESLIILPPTETDRVTMRTNPSVTTINAPASAQAGEQLGANTSGEEFTKRALAYKESKARASHALSAAKNDVELGKLMVQDLENAAGAKVGYSERLRIWNNTAIEACETREFRRNLKNFLAKNASFLDKYDRHSLLRDKERMVWDQEMKQRMVPAKALGSLSITFHTMRLALDQNIARLDEVLLEYQAPGPETLAEIPVRQTMAKVKLAEAEDRLVAAQEWLDSMEWRVDEFYPKWFRK</sequence>
<feature type="region of interest" description="Disordered" evidence="1">
    <location>
        <begin position="113"/>
        <end position="134"/>
    </location>
</feature>
<organism evidence="2 3">
    <name type="scientific">Colletotrichum zoysiae</name>
    <dbReference type="NCBI Taxonomy" id="1216348"/>
    <lineage>
        <taxon>Eukaryota</taxon>
        <taxon>Fungi</taxon>
        <taxon>Dikarya</taxon>
        <taxon>Ascomycota</taxon>
        <taxon>Pezizomycotina</taxon>
        <taxon>Sordariomycetes</taxon>
        <taxon>Hypocreomycetidae</taxon>
        <taxon>Glomerellales</taxon>
        <taxon>Glomerellaceae</taxon>
        <taxon>Colletotrichum</taxon>
        <taxon>Colletotrichum graminicola species complex</taxon>
    </lineage>
</organism>
<feature type="compositionally biased region" description="Polar residues" evidence="1">
    <location>
        <begin position="11"/>
        <end position="24"/>
    </location>
</feature>